<dbReference type="EMBL" id="LR134476">
    <property type="protein sequence ID" value="VEI13408.1"/>
    <property type="molecule type" value="Genomic_DNA"/>
</dbReference>
<feature type="domain" description="SD-repeat containing protein B" evidence="8">
    <location>
        <begin position="3014"/>
        <end position="3109"/>
    </location>
</feature>
<proteinExistence type="predicted"/>
<accession>A0A3S4V6Z7</accession>
<feature type="domain" description="DUF11" evidence="7">
    <location>
        <begin position="2566"/>
        <end position="2679"/>
    </location>
</feature>
<gene>
    <name evidence="9" type="primary">sdrF</name>
    <name evidence="9" type="ORF">NCTC13354_01123</name>
</gene>
<feature type="domain" description="DUF11" evidence="7">
    <location>
        <begin position="1126"/>
        <end position="1253"/>
    </location>
</feature>
<dbReference type="InterPro" id="IPR033764">
    <property type="entry name" value="Sdr_B"/>
</dbReference>
<evidence type="ECO:0000256" key="5">
    <source>
        <dbReference type="SAM" id="Phobius"/>
    </source>
</evidence>
<dbReference type="Gene3D" id="2.60.40.10">
    <property type="entry name" value="Immunoglobulins"/>
    <property type="match status" value="2"/>
</dbReference>
<name>A0A3S4V6Z7_9ACTO</name>
<dbReference type="Gene3D" id="2.60.40.740">
    <property type="match status" value="2"/>
</dbReference>
<organism evidence="9 10">
    <name type="scientific">Trueperella bialowiezensis</name>
    <dbReference type="NCBI Taxonomy" id="312285"/>
    <lineage>
        <taxon>Bacteria</taxon>
        <taxon>Bacillati</taxon>
        <taxon>Actinomycetota</taxon>
        <taxon>Actinomycetes</taxon>
        <taxon>Actinomycetales</taxon>
        <taxon>Actinomycetaceae</taxon>
        <taxon>Trueperella</taxon>
    </lineage>
</organism>
<dbReference type="InterPro" id="IPR026466">
    <property type="entry name" value="Fim_isopep_form_D2_dom"/>
</dbReference>
<dbReference type="SUPFAM" id="SSF117074">
    <property type="entry name" value="Hypothetical protein PA1324"/>
    <property type="match status" value="2"/>
</dbReference>
<dbReference type="PANTHER" id="PTHR34819:SF3">
    <property type="entry name" value="CELL SURFACE PROTEIN"/>
    <property type="match status" value="1"/>
</dbReference>
<dbReference type="RefSeq" id="WP_126416523.1">
    <property type="nucleotide sequence ID" value="NZ_LR134476.1"/>
</dbReference>
<dbReference type="OrthoDB" id="3169091at2"/>
<evidence type="ECO:0000256" key="1">
    <source>
        <dbReference type="ARBA" id="ARBA00004613"/>
    </source>
</evidence>
<keyword evidence="5" id="KW-0812">Transmembrane</keyword>
<feature type="chain" id="PRO_5018669835" evidence="6">
    <location>
        <begin position="31"/>
        <end position="3317"/>
    </location>
</feature>
<keyword evidence="2" id="KW-0964">Secreted</keyword>
<dbReference type="KEGG" id="tbw:NCTC13354_01123"/>
<feature type="compositionally biased region" description="Pro residues" evidence="4">
    <location>
        <begin position="3254"/>
        <end position="3274"/>
    </location>
</feature>
<dbReference type="InterPro" id="IPR013783">
    <property type="entry name" value="Ig-like_fold"/>
</dbReference>
<keyword evidence="5" id="KW-0472">Membrane</keyword>
<dbReference type="Proteomes" id="UP000269542">
    <property type="component" value="Chromosome"/>
</dbReference>
<evidence type="ECO:0000259" key="8">
    <source>
        <dbReference type="Pfam" id="PF17210"/>
    </source>
</evidence>
<feature type="domain" description="DUF11" evidence="7">
    <location>
        <begin position="792"/>
        <end position="921"/>
    </location>
</feature>
<feature type="signal peptide" evidence="6">
    <location>
        <begin position="1"/>
        <end position="30"/>
    </location>
</feature>
<feature type="domain" description="DUF11" evidence="7">
    <location>
        <begin position="353"/>
        <end position="471"/>
    </location>
</feature>
<keyword evidence="10" id="KW-1185">Reference proteome</keyword>
<evidence type="ECO:0000259" key="7">
    <source>
        <dbReference type="Pfam" id="PF01345"/>
    </source>
</evidence>
<feature type="region of interest" description="Disordered" evidence="4">
    <location>
        <begin position="3220"/>
        <end position="3281"/>
    </location>
</feature>
<dbReference type="NCBIfam" id="TIGR01451">
    <property type="entry name" value="B_ant_repeat"/>
    <property type="match status" value="4"/>
</dbReference>
<dbReference type="GO" id="GO:0005576">
    <property type="term" value="C:extracellular region"/>
    <property type="evidence" value="ECO:0007669"/>
    <property type="project" value="UniProtKB-SubCell"/>
</dbReference>
<dbReference type="InterPro" id="IPR001434">
    <property type="entry name" value="OmcB-like_DUF11"/>
</dbReference>
<comment type="subcellular location">
    <subcellularLocation>
        <location evidence="1">Secreted</location>
    </subcellularLocation>
</comment>
<evidence type="ECO:0000256" key="4">
    <source>
        <dbReference type="SAM" id="MobiDB-lite"/>
    </source>
</evidence>
<feature type="domain" description="SD-repeat containing protein B" evidence="8">
    <location>
        <begin position="3137"/>
        <end position="3248"/>
    </location>
</feature>
<feature type="domain" description="DUF11" evidence="7">
    <location>
        <begin position="941"/>
        <end position="992"/>
    </location>
</feature>
<dbReference type="Pfam" id="PF17210">
    <property type="entry name" value="SdrD_B"/>
    <property type="match status" value="2"/>
</dbReference>
<evidence type="ECO:0000313" key="9">
    <source>
        <dbReference type="EMBL" id="VEI13408.1"/>
    </source>
</evidence>
<keyword evidence="3 6" id="KW-0732">Signal</keyword>
<protein>
    <submittedName>
        <fullName evidence="9">Serine-aspartate repeat-containing protein F</fullName>
    </submittedName>
</protein>
<feature type="transmembrane region" description="Helical" evidence="5">
    <location>
        <begin position="3279"/>
        <end position="3299"/>
    </location>
</feature>
<dbReference type="InterPro" id="IPR047589">
    <property type="entry name" value="DUF11_rpt"/>
</dbReference>
<keyword evidence="5" id="KW-1133">Transmembrane helix</keyword>
<evidence type="ECO:0000256" key="6">
    <source>
        <dbReference type="SAM" id="SignalP"/>
    </source>
</evidence>
<evidence type="ECO:0000313" key="10">
    <source>
        <dbReference type="Proteomes" id="UP000269542"/>
    </source>
</evidence>
<dbReference type="NCBIfam" id="TIGR04226">
    <property type="entry name" value="RrgB_K2N_iso_D2"/>
    <property type="match status" value="1"/>
</dbReference>
<sequence>MHNGAAKSFAKFLGMLLVSLLVLPTSLAVAVQQDAIELESSATPAVSSGSAGGATKVVAGEPVDVSMTATFTQPVHQRAFVRPDGSVDHATFLHFSTQLEDMHSYQLAVNGQPVELVEGTEPQAGQWVRHNKDGVIRIYAPLSEPEANSEGAEPSAEAAVPGLEQGGTVTFDARMRVPEDAEAGSALDSLRFYASMSDGASSISSSEQRMQVEVVDPQLTISKLSNPGSAVTRGAEVDYELRVGAVDSTVYEVTISDELPEYVELVDAGEGSLSDGVLTFSAPKIVPGEEQVFTYRVKVVGDENASHVTVTNKAVAKGFTLPQDVVDQGGARSEVGPVEADNSLAVAGTSPTITKQVDIPKVADGQTVHYTIDVQVPAQTPLFNVTITDTLPEGLEFVDDVTFGVVEGTAASPVVADPLTTHTNDLGATSVGWYLGTIDPAPTPVTYRLTYPAKVTGQAGQTLTNTARFGAYPVDTLGGALPDTRRLPDFTLNSEASADVTLGAAKLAITGTVETDYWVPSRDGDDYTLEYKLTVRNDGDMAADDVVVALDSVGEWYRFYNTHEFSDASGVEGGSTATIARIEPGQSVELTAHIGGKQVGMTPEYEEILQVVGRIYEYKEAGQERLSQPSTDQESVKQIDSNVMVTKVAHPDLGASKQVVGATTVASGDVVDFQATFTNTGEAPIYELRLRDTPPRQWELVDDSVTITVAGQPVEFSKTGTRNVEFKLDSGSLRPGESGEFRASFRVPEGQEVGPRTNQLYVYGNDTFGAYGTPYGSFSAYAQARLTVGAVDLSITKTPQEERPGTVVQSGAGQYTVTVRNSGNVEARGVRVVDQLPAHLSLDRDAFPGEVPELTVNGTDAEVEMRELTAAPATASDGERVTWEIPVLPAGAVVTFPVPVKHDGSAAEIGSLYRNTATIQHGRFEASAEGWLELISAMKQVEVAKSVNVPEAAVGEEVTFTIDVTVPAHAAAQYDVTIIDQLPRGMSVVEQGQLTHVSGPELNLSDGGVITALERESLGSTDLGWYLGDLTTPLDEPAVYRATVVAKIDETFGGTSRTLVPLPGARVSEVNLAKSDGLLVNTVQPWFSTTDGEALTAVPEHRTDVFDRRGPSSAAGVRPLAPHFRIDKKAKYSNVGPSSENTYTVEVSNVGNVTATDVNIVDDLGHGGEMPGLTDVTEIMASVGSAQVNGDALTWLIDALPAGESATLTYVATSPNSADLIPFNSVRPQSAAAVLNTAKVDTFGAEGTDVTYTDSVSATQITYVATPTASYPSGSMQCGAMPAGSTTTLHYSVNFGDTTEGRALKDQSAGRAIDVVGNIKLPRNFQPATVNDEPAEQYIVGGTEEAGYELAVPLGDVARGRGSTFTVAGEVTADIEEKSMSSSMEFTWKDTSGNSKRGENSGFIYDYSVSSSLTCGSSTAPSVWKSHDGPDVVDVKDDPTITWRMNWHDRAAGAQGDFTITDSLPVGIVYEPKTAVIEARTGGGDWAPIEYDETVEQDEHHGKSYQRVTWTIADQEPNSAVRVTMPTTLADDVPLNQRLTNEVRVSYGSLSHSTCGYGDRALCATDSVQVIDGGELQVTKSGTPAEAVFGSTHTFDVDFTVPASERPVTLEFRDHMEADWNPGRPGAPRDWSLASEPTLTCVDCAPDEQLDITLSLGSKRYPQSWEDFKIYMYPGSDIWGEVKDLAPSSQPRTFRLTYQVASRELDEVTPYVRPATLTNDVISWLTVDGTRQPNVYTRAKVNAVAGKVEPSKVCTPDVTAFSAAGEANVECTITATNVGTVPVQGFTLVDLLPTEATWKLDYQNLETTAVSATVVSAEGSPVISDNTITWDIIEELQPGESRDYKVKLAVTGDAPNVPSEHPVSYMNPMSQAMLRARTSGEATNWAEVRGWMYKSPSGNEIEVSLGDKPNWPFRAFDQFGLSLPETNIERGWYFPDWKGQLATTLYTSADNETRYHGGGTDQSGLSVYREALNIAYQDPLKYPFGAGDTLKAGIILEANSPELVNNIRINDVLPKGFSYVPGSSQLFVQTRSPNWFYFGDDHRVKVNPGLVNLPDPTISGDPQVDAVETYTDLADATKAHNTGGQRLSWEIDRSVFDSLPKVENRTSALTAVLVFDVNTDEALANSVGSDSWTLQNYWSDTYAKNPSYTLTDPENKYKFEGLAGHLAATGFTAQTSVEFEMIAGSRVHNTQATVATMRTMKVSKEPDDGYVAAGGADGFDISVAFHHPHIPRMVITDTITGPGKYEPGTATVSVPDTATSSDLWFEYLRPFDPPISLTETIVEQTDDSVTIQWEIDATRMVSYHMQEDHENPDGPRTYELIPNEVKIHVPFTVPDDVQDGTQIANSVRVQADRSRQVGDVWGPPEQNYGSSMVTNDYAVTGIPPQEASDSARFTVVNPSPPPAVGIDTPDLLAPGQKGTVNVTVPLSENKVWSNLYVTATIPAGMTVESLGDPACSGDTCKKLADTTRAWDVITNDDGTTTIGWWLGNVEASPQIRDVTLPVNVRISDGDQASSLNDGDRLTVKTHAYSEDVVKEDTMPDEIPTEHPTAFKPAVATAITVIGEPSLTIAKSVVGDGPYSTGDQVDYLLEVTNTGRTTAYGTSVQDAPDYYLTDVKITDMNSETVLVKGWTADAPTFGLWIESIAPGQTATVRYSGTVRGGYEEEAEAKTQLDNTAKINGFASQPAPMPTGSKWYPSNEFAEAHAPLDAPGLQLTKTAGTQCDMPAGMVSPDGRMTWCLTASSVGSQNIYDLTISDLLPDEWVADLDGVEMTAPYTEERGEFTPLAGVAQDGRELTFPVIDELASGQSVTIRFETQAPALAATSGFNEASATAISRNGKATVRAQAKAPYLYPDAELSILKTPLEQTFAFAPSDGGAAGTKVTWDVLVVNTSGRDQHNVNVVDTLPGENGVGKLTLSDWSAESSTGVEGIALADPQAAAAQDQGDGAELGRDRVVWTIDTLPADGYVKFTVVTTIGQITSDGHTLEWSNDVEAFSDEVFSPVINQAMLTLKRSSAITNIVWHDVNADGIRDDAEVGIPGALVCLADGDGVQARDFDGNPVECVTTGADGTYEFTNLLGGDYSVTVHPGDGWYDSPLRVGDDPTRDSDGRDIAIDGVPNGVIVSGYDTGLFRPGALSGLAWFDADANGLQDDGEERVAGIRVTLLDADGEPAVDVNGNPVAPAVTAEDGTYLFGNLRPGQYSVTFALADGMTYEWTTRLVGDDRTRDSDGPNSDPAAVVSDKETTDIDVGVVVAPEPTPDPDPTPDPTPTPSPTPTPGGDLPWTGASVAGLMAVAVALLLLGGVAVRRRHLVEATDEVE</sequence>
<dbReference type="PANTHER" id="PTHR34819">
    <property type="entry name" value="LARGE CYSTEINE-RICH PERIPLASMIC PROTEIN OMCB"/>
    <property type="match status" value="1"/>
</dbReference>
<reference evidence="9 10" key="1">
    <citation type="submission" date="2018-12" db="EMBL/GenBank/DDBJ databases">
        <authorList>
            <consortium name="Pathogen Informatics"/>
        </authorList>
    </citation>
    <scope>NUCLEOTIDE SEQUENCE [LARGE SCALE GENOMIC DNA]</scope>
    <source>
        <strain evidence="9 10">NCTC13354</strain>
    </source>
</reference>
<dbReference type="InterPro" id="IPR051172">
    <property type="entry name" value="Chlamydia_OmcB"/>
</dbReference>
<evidence type="ECO:0000256" key="3">
    <source>
        <dbReference type="ARBA" id="ARBA00022729"/>
    </source>
</evidence>
<evidence type="ECO:0000256" key="2">
    <source>
        <dbReference type="ARBA" id="ARBA00022525"/>
    </source>
</evidence>
<dbReference type="GO" id="GO:0005975">
    <property type="term" value="P:carbohydrate metabolic process"/>
    <property type="evidence" value="ECO:0007669"/>
    <property type="project" value="UniProtKB-ARBA"/>
</dbReference>
<dbReference type="Pfam" id="PF01345">
    <property type="entry name" value="DUF11"/>
    <property type="match status" value="5"/>
</dbReference>